<dbReference type="Proteomes" id="UP000182192">
    <property type="component" value="Unassembled WGS sequence"/>
</dbReference>
<dbReference type="EMBL" id="FOKQ01000006">
    <property type="protein sequence ID" value="SFC03599.1"/>
    <property type="molecule type" value="Genomic_DNA"/>
</dbReference>
<reference evidence="3 4" key="1">
    <citation type="submission" date="2016-10" db="EMBL/GenBank/DDBJ databases">
        <authorList>
            <person name="de Groot N.N."/>
        </authorList>
    </citation>
    <scope>NUCLEOTIDE SEQUENCE [LARGE SCALE GENOMIC DNA]</scope>
    <source>
        <strain evidence="3 4">AR67</strain>
    </source>
</reference>
<keyword evidence="1" id="KW-0732">Signal</keyword>
<feature type="signal peptide" evidence="1">
    <location>
        <begin position="1"/>
        <end position="19"/>
    </location>
</feature>
<sequence length="247" mass="26596">MCKNFRIVIMTAFAAASLAGCGHVGEGKGSDTEPIFTSTSALEKRSAHTTKTAAFAVGDVDADDEDANGGYTTTTTVIGSLENDQLFDSDDEVDEDIRATQRTEAKTYYSVPEHNGTTGAIMTVSAEKTTTTANGTISIEDPTSRPTTKVTTKTTTTAATTKIVPNKLFRMESAMEYDSKRKYTVTSDTTYLNLRYGPSKEYDIRTTIPDGSAITGYGETVGPDGNVWVATLYNGTSGWVMRELLSY</sequence>
<name>A0A1I1FVL9_RUMAL</name>
<feature type="chain" id="PRO_5039031926" evidence="1">
    <location>
        <begin position="20"/>
        <end position="247"/>
    </location>
</feature>
<protein>
    <submittedName>
        <fullName evidence="3">SH3 domain-containing protein</fullName>
    </submittedName>
</protein>
<dbReference type="Gene3D" id="2.30.30.40">
    <property type="entry name" value="SH3 Domains"/>
    <property type="match status" value="1"/>
</dbReference>
<dbReference type="InterPro" id="IPR003646">
    <property type="entry name" value="SH3-like_bac-type"/>
</dbReference>
<evidence type="ECO:0000256" key="1">
    <source>
        <dbReference type="SAM" id="SignalP"/>
    </source>
</evidence>
<gene>
    <name evidence="3" type="ORF">SAMN02910406_01037</name>
</gene>
<dbReference type="OrthoDB" id="1819591at2"/>
<proteinExistence type="predicted"/>
<accession>A0A1I1FVL9</accession>
<evidence type="ECO:0000259" key="2">
    <source>
        <dbReference type="PROSITE" id="PS51781"/>
    </source>
</evidence>
<dbReference type="PROSITE" id="PS51257">
    <property type="entry name" value="PROKAR_LIPOPROTEIN"/>
    <property type="match status" value="1"/>
</dbReference>
<evidence type="ECO:0000313" key="3">
    <source>
        <dbReference type="EMBL" id="SFC03599.1"/>
    </source>
</evidence>
<dbReference type="RefSeq" id="WP_074960499.1">
    <property type="nucleotide sequence ID" value="NZ_FOKQ01000006.1"/>
</dbReference>
<organism evidence="3 4">
    <name type="scientific">Ruminococcus albus</name>
    <dbReference type="NCBI Taxonomy" id="1264"/>
    <lineage>
        <taxon>Bacteria</taxon>
        <taxon>Bacillati</taxon>
        <taxon>Bacillota</taxon>
        <taxon>Clostridia</taxon>
        <taxon>Eubacteriales</taxon>
        <taxon>Oscillospiraceae</taxon>
        <taxon>Ruminococcus</taxon>
    </lineage>
</organism>
<dbReference type="PROSITE" id="PS51781">
    <property type="entry name" value="SH3B"/>
    <property type="match status" value="1"/>
</dbReference>
<dbReference type="eggNOG" id="COG4991">
    <property type="taxonomic scope" value="Bacteria"/>
</dbReference>
<evidence type="ECO:0000313" key="4">
    <source>
        <dbReference type="Proteomes" id="UP000182192"/>
    </source>
</evidence>
<feature type="domain" description="SH3b" evidence="2">
    <location>
        <begin position="180"/>
        <end position="247"/>
    </location>
</feature>
<dbReference type="AlphaFoldDB" id="A0A1I1FVL9"/>